<evidence type="ECO:0000256" key="7">
    <source>
        <dbReference type="SAM" id="MobiDB-lite"/>
    </source>
</evidence>
<dbReference type="PANTHER" id="PTHR36115:SF6">
    <property type="entry name" value="PROLINE-RICH ANTIGEN HOMOLOG"/>
    <property type="match status" value="1"/>
</dbReference>
<sequence length="391" mass="40271">MSSTREPDDESVPGLLPDGRADPAYAAALGLRPASALRRSLAFTLDAAIWVVLSVPLVIAAITALPVAVAVANGRAASVGSLGGVALLAIIGAAATTLFGLVQLILHGRLGITVGKAVAGLRSVNVARFTVPGFWRVVLRVLVLYAAQVVLPIIGPAVLFASGLWDAEHRGRSWLDRIGRTWVVQARGALDPLDTRAMRQARRALDAPTYAVAAPLPSLATGMVVGAFTPGPRLSGGVIGAPTSDGNWQAPEFPTRSAETPRAPAAAPSDLPPRAATSTRAATLVFDDGTRVPVTGSGVIGRNPEPSAGESIRHVIPVVDPSMRISKTHASFGIDAEGFWVLDRGSTNGTVVETAGRPTEIAAGERTRVPWGGTVTIGGRSFSVALAEGDA</sequence>
<dbReference type="Proteomes" id="UP000307380">
    <property type="component" value="Unassembled WGS sequence"/>
</dbReference>
<feature type="transmembrane region" description="Helical" evidence="8">
    <location>
        <begin position="47"/>
        <end position="72"/>
    </location>
</feature>
<dbReference type="InterPro" id="IPR000253">
    <property type="entry name" value="FHA_dom"/>
</dbReference>
<evidence type="ECO:0000313" key="11">
    <source>
        <dbReference type="Proteomes" id="UP000307380"/>
    </source>
</evidence>
<evidence type="ECO:0000256" key="1">
    <source>
        <dbReference type="ARBA" id="ARBA00004651"/>
    </source>
</evidence>
<feature type="region of interest" description="Disordered" evidence="7">
    <location>
        <begin position="243"/>
        <end position="278"/>
    </location>
</feature>
<evidence type="ECO:0000259" key="9">
    <source>
        <dbReference type="PROSITE" id="PS50006"/>
    </source>
</evidence>
<dbReference type="OrthoDB" id="4625746at2"/>
<dbReference type="InterPro" id="IPR010432">
    <property type="entry name" value="RDD"/>
</dbReference>
<dbReference type="SUPFAM" id="SSF49879">
    <property type="entry name" value="SMAD/FHA domain"/>
    <property type="match status" value="1"/>
</dbReference>
<dbReference type="EMBL" id="SSSN01000014">
    <property type="protein sequence ID" value="THG30436.1"/>
    <property type="molecule type" value="Genomic_DNA"/>
</dbReference>
<comment type="subcellular location">
    <subcellularLocation>
        <location evidence="1">Cell membrane</location>
        <topology evidence="1">Multi-pass membrane protein</topology>
    </subcellularLocation>
</comment>
<feature type="transmembrane region" description="Helical" evidence="8">
    <location>
        <begin position="142"/>
        <end position="165"/>
    </location>
</feature>
<evidence type="ECO:0000256" key="6">
    <source>
        <dbReference type="ARBA" id="ARBA00023136"/>
    </source>
</evidence>
<evidence type="ECO:0000256" key="2">
    <source>
        <dbReference type="ARBA" id="ARBA00022475"/>
    </source>
</evidence>
<comment type="caution">
    <text evidence="10">The sequence shown here is derived from an EMBL/GenBank/DDBJ whole genome shotgun (WGS) entry which is preliminary data.</text>
</comment>
<dbReference type="Pfam" id="PF06271">
    <property type="entry name" value="RDD"/>
    <property type="match status" value="1"/>
</dbReference>
<keyword evidence="4 8" id="KW-0812">Transmembrane</keyword>
<dbReference type="PANTHER" id="PTHR36115">
    <property type="entry name" value="PROLINE-RICH ANTIGEN HOMOLOG-RELATED"/>
    <property type="match status" value="1"/>
</dbReference>
<keyword evidence="2" id="KW-1003">Cell membrane</keyword>
<dbReference type="InterPro" id="IPR051791">
    <property type="entry name" value="Pra-immunoreactive"/>
</dbReference>
<keyword evidence="11" id="KW-1185">Reference proteome</keyword>
<reference evidence="10 11" key="1">
    <citation type="submission" date="2019-04" db="EMBL/GenBank/DDBJ databases">
        <authorList>
            <person name="Jiang L."/>
        </authorList>
    </citation>
    <scope>NUCLEOTIDE SEQUENCE [LARGE SCALE GENOMIC DNA]</scope>
    <source>
        <strain evidence="10 11">YIM 131861</strain>
    </source>
</reference>
<evidence type="ECO:0000256" key="5">
    <source>
        <dbReference type="ARBA" id="ARBA00022989"/>
    </source>
</evidence>
<evidence type="ECO:0000256" key="8">
    <source>
        <dbReference type="SAM" id="Phobius"/>
    </source>
</evidence>
<dbReference type="CDD" id="cd00060">
    <property type="entry name" value="FHA"/>
    <property type="match status" value="1"/>
</dbReference>
<keyword evidence="3" id="KW-0597">Phosphoprotein</keyword>
<feature type="transmembrane region" description="Helical" evidence="8">
    <location>
        <begin position="84"/>
        <end position="106"/>
    </location>
</feature>
<evidence type="ECO:0000313" key="10">
    <source>
        <dbReference type="EMBL" id="THG30436.1"/>
    </source>
</evidence>
<dbReference type="RefSeq" id="WP_136425403.1">
    <property type="nucleotide sequence ID" value="NZ_SSSN01000014.1"/>
</dbReference>
<dbReference type="Pfam" id="PF00498">
    <property type="entry name" value="FHA"/>
    <property type="match status" value="1"/>
</dbReference>
<dbReference type="GO" id="GO:0005886">
    <property type="term" value="C:plasma membrane"/>
    <property type="evidence" value="ECO:0007669"/>
    <property type="project" value="UniProtKB-SubCell"/>
</dbReference>
<protein>
    <submittedName>
        <fullName evidence="10">FHA domain-containing protein</fullName>
    </submittedName>
</protein>
<organism evidence="10 11">
    <name type="scientific">Orlajensenia flava</name>
    <dbReference type="NCBI Taxonomy" id="2565934"/>
    <lineage>
        <taxon>Bacteria</taxon>
        <taxon>Bacillati</taxon>
        <taxon>Actinomycetota</taxon>
        <taxon>Actinomycetes</taxon>
        <taxon>Micrococcales</taxon>
        <taxon>Microbacteriaceae</taxon>
        <taxon>Orlajensenia</taxon>
    </lineage>
</organism>
<gene>
    <name evidence="10" type="ORF">E6C70_15510</name>
</gene>
<feature type="domain" description="FHA" evidence="9">
    <location>
        <begin position="298"/>
        <end position="353"/>
    </location>
</feature>
<keyword evidence="6 8" id="KW-0472">Membrane</keyword>
<dbReference type="AlphaFoldDB" id="A0A4S4FME8"/>
<evidence type="ECO:0000256" key="4">
    <source>
        <dbReference type="ARBA" id="ARBA00022692"/>
    </source>
</evidence>
<dbReference type="Gene3D" id="2.60.200.20">
    <property type="match status" value="1"/>
</dbReference>
<keyword evidence="5 8" id="KW-1133">Transmembrane helix</keyword>
<dbReference type="InterPro" id="IPR008984">
    <property type="entry name" value="SMAD_FHA_dom_sf"/>
</dbReference>
<evidence type="ECO:0000256" key="3">
    <source>
        <dbReference type="ARBA" id="ARBA00022553"/>
    </source>
</evidence>
<proteinExistence type="predicted"/>
<dbReference type="PROSITE" id="PS50006">
    <property type="entry name" value="FHA_DOMAIN"/>
    <property type="match status" value="1"/>
</dbReference>
<name>A0A4S4FME8_9MICO</name>
<accession>A0A4S4FME8</accession>